<dbReference type="InterPro" id="IPR041657">
    <property type="entry name" value="HTH_17"/>
</dbReference>
<evidence type="ECO:0000313" key="2">
    <source>
        <dbReference type="EMBL" id="OUI99386.1"/>
    </source>
</evidence>
<evidence type="ECO:0000259" key="1">
    <source>
        <dbReference type="Pfam" id="PF12728"/>
    </source>
</evidence>
<gene>
    <name evidence="2" type="ORF">HK14_14385</name>
</gene>
<proteinExistence type="predicted"/>
<dbReference type="RefSeq" id="WP_086652178.1">
    <property type="nucleotide sequence ID" value="NZ_JOMQ01000073.1"/>
</dbReference>
<dbReference type="Proteomes" id="UP000196086">
    <property type="component" value="Unassembled WGS sequence"/>
</dbReference>
<feature type="domain" description="Helix-turn-helix" evidence="1">
    <location>
        <begin position="64"/>
        <end position="106"/>
    </location>
</feature>
<evidence type="ECO:0000313" key="3">
    <source>
        <dbReference type="Proteomes" id="UP000196086"/>
    </source>
</evidence>
<accession>A0A1Z5YRJ9</accession>
<dbReference type="EMBL" id="JOMQ01000073">
    <property type="protein sequence ID" value="OUI99386.1"/>
    <property type="molecule type" value="Genomic_DNA"/>
</dbReference>
<dbReference type="Pfam" id="PF12728">
    <property type="entry name" value="HTH_17"/>
    <property type="match status" value="1"/>
</dbReference>
<comment type="caution">
    <text evidence="2">The sequence shown here is derived from an EMBL/GenBank/DDBJ whole genome shotgun (WGS) entry which is preliminary data.</text>
</comment>
<organism evidence="2 3">
    <name type="scientific">Acetobacter cibinongensis</name>
    <dbReference type="NCBI Taxonomy" id="146475"/>
    <lineage>
        <taxon>Bacteria</taxon>
        <taxon>Pseudomonadati</taxon>
        <taxon>Pseudomonadota</taxon>
        <taxon>Alphaproteobacteria</taxon>
        <taxon>Acetobacterales</taxon>
        <taxon>Acetobacteraceae</taxon>
        <taxon>Acetobacter</taxon>
    </lineage>
</organism>
<dbReference type="OrthoDB" id="7224530at2"/>
<protein>
    <recommendedName>
        <fullName evidence="1">Helix-turn-helix domain-containing protein</fullName>
    </recommendedName>
</protein>
<sequence length="199" mass="22138">MTGAAGRAHHAASLFVSIPKIETVFAIFISSAWIEAAFNKVQVESRTMQEIVDFPEAIRTGRSAEFFGFSRETAYRLIGSGDISSCRIAGRRLITSRSVRDFILRQVKEQSSIDQNAGWLRNFMVSCSSVPVLLSISKVSSSFGISRRSAYRLAASGRIVTIKIGRSRFIVTESIHYHIQRSITFRQKTIGTPVVDTRS</sequence>
<dbReference type="AlphaFoldDB" id="A0A1Z5YRJ9"/>
<name>A0A1Z5YRJ9_9PROT</name>
<reference evidence="2 3" key="1">
    <citation type="submission" date="2014-06" db="EMBL/GenBank/DDBJ databases">
        <authorList>
            <person name="Ju J."/>
            <person name="Zhang J."/>
        </authorList>
    </citation>
    <scope>NUCLEOTIDE SEQUENCE [LARGE SCALE GENOMIC DNA]</scope>
    <source>
        <strain evidence="2 3">DsW_47</strain>
    </source>
</reference>